<sequence length="201" mass="21753">MARTTLAKDISAVALLASALAWTHAHADVRTLPALMIDTRGELLLDAQGDVRYQPWQLAPLPPTARAGLLMVLPARPSSRKDLRLFEAAMRSRKDEARGLVSTTIVNLDDATFGAGLMVETKLSDEKKLKPAAHLVVDEQGAARQALDLAEGDIHVLLHDCGGQIVKHHQGAFSAEQVRQFLGRIDDALQARPCSSQGKVQ</sequence>
<dbReference type="EMBL" id="QICN01000013">
    <property type="protein sequence ID" value="PXV64264.1"/>
    <property type="molecule type" value="Genomic_DNA"/>
</dbReference>
<evidence type="ECO:0000256" key="1">
    <source>
        <dbReference type="SAM" id="SignalP"/>
    </source>
</evidence>
<accession>A0A318E0P9</accession>
<dbReference type="AlphaFoldDB" id="A0A318E0P9"/>
<evidence type="ECO:0000313" key="2">
    <source>
        <dbReference type="EMBL" id="PXV64264.1"/>
    </source>
</evidence>
<evidence type="ECO:0000313" key="3">
    <source>
        <dbReference type="Proteomes" id="UP000248330"/>
    </source>
</evidence>
<reference evidence="2 3" key="1">
    <citation type="submission" date="2018-04" db="EMBL/GenBank/DDBJ databases">
        <title>Genomic Encyclopedia of Type Strains, Phase IV (KMG-IV): sequencing the most valuable type-strain genomes for metagenomic binning, comparative biology and taxonomic classification.</title>
        <authorList>
            <person name="Goeker M."/>
        </authorList>
    </citation>
    <scope>NUCLEOTIDE SEQUENCE [LARGE SCALE GENOMIC DNA]</scope>
    <source>
        <strain evidence="2 3">DSM 104150</strain>
    </source>
</reference>
<organism evidence="2 3">
    <name type="scientific">Sinimarinibacterium flocculans</name>
    <dbReference type="NCBI Taxonomy" id="985250"/>
    <lineage>
        <taxon>Bacteria</taxon>
        <taxon>Pseudomonadati</taxon>
        <taxon>Pseudomonadota</taxon>
        <taxon>Gammaproteobacteria</taxon>
        <taxon>Nevskiales</taxon>
        <taxon>Nevskiaceae</taxon>
        <taxon>Sinimarinibacterium</taxon>
    </lineage>
</organism>
<feature type="chain" id="PRO_5016253373" evidence="1">
    <location>
        <begin position="28"/>
        <end position="201"/>
    </location>
</feature>
<dbReference type="Proteomes" id="UP000248330">
    <property type="component" value="Unassembled WGS sequence"/>
</dbReference>
<protein>
    <submittedName>
        <fullName evidence="2">YtfJ family uncharacterized protein</fullName>
    </submittedName>
</protein>
<proteinExistence type="predicted"/>
<dbReference type="InterPro" id="IPR006513">
    <property type="entry name" value="YtfJ_HI0045"/>
</dbReference>
<comment type="caution">
    <text evidence="2">The sequence shown here is derived from an EMBL/GenBank/DDBJ whole genome shotgun (WGS) entry which is preliminary data.</text>
</comment>
<name>A0A318E0P9_9GAMM</name>
<keyword evidence="1" id="KW-0732">Signal</keyword>
<keyword evidence="3" id="KW-1185">Reference proteome</keyword>
<gene>
    <name evidence="2" type="ORF">C8D93_11358</name>
</gene>
<feature type="signal peptide" evidence="1">
    <location>
        <begin position="1"/>
        <end position="27"/>
    </location>
</feature>
<dbReference type="Pfam" id="PF09695">
    <property type="entry name" value="YtfJ_HI0045"/>
    <property type="match status" value="1"/>
</dbReference>